<keyword evidence="3" id="KW-1185">Reference proteome</keyword>
<dbReference type="RefSeq" id="WP_131483947.1">
    <property type="nucleotide sequence ID" value="NZ_SJDL01000051.1"/>
</dbReference>
<evidence type="ECO:0000313" key="3">
    <source>
        <dbReference type="Proteomes" id="UP000313645"/>
    </source>
</evidence>
<evidence type="ECO:0000313" key="2">
    <source>
        <dbReference type="EMBL" id="TBW48222.1"/>
    </source>
</evidence>
<feature type="domain" description="Glyoxalase-like" evidence="1">
    <location>
        <begin position="6"/>
        <end position="178"/>
    </location>
</feature>
<sequence length="212" mass="22762">MTASIIDHLVVTAPDLDTGVDYVNARLGVTLQGGGEHPRMGTHNRLLRLGETTYLEVIAINPAAPPPGRPRWFALDSLAADSRPRLQTWVARTNDILAAGRASDDRLGRIEPMSRGNLEWLISIPPDGNLIFDGVVPALIEWGSDDHPAAKLADAGCELVGLELFHPQPEWIQALLDAIGFQGPVSLARCAPSEGGYLVANLRTPSGLVRLS</sequence>
<dbReference type="Gene3D" id="3.10.180.10">
    <property type="entry name" value="2,3-Dihydroxybiphenyl 1,2-Dioxygenase, domain 1"/>
    <property type="match status" value="1"/>
</dbReference>
<dbReference type="InterPro" id="IPR029068">
    <property type="entry name" value="Glyas_Bleomycin-R_OHBP_Dase"/>
</dbReference>
<comment type="caution">
    <text evidence="2">The sequence shown here is derived from an EMBL/GenBank/DDBJ whole genome shotgun (WGS) entry which is preliminary data.</text>
</comment>
<gene>
    <name evidence="2" type="ORF">EZI54_21540</name>
</gene>
<name>A0ABY1ZEK6_9GAMM</name>
<proteinExistence type="predicted"/>
<organism evidence="2 3">
    <name type="scientific">Marinobacter halodurans</name>
    <dbReference type="NCBI Taxonomy" id="2528979"/>
    <lineage>
        <taxon>Bacteria</taxon>
        <taxon>Pseudomonadati</taxon>
        <taxon>Pseudomonadota</taxon>
        <taxon>Gammaproteobacteria</taxon>
        <taxon>Pseudomonadales</taxon>
        <taxon>Marinobacteraceae</taxon>
        <taxon>Marinobacter</taxon>
    </lineage>
</organism>
<dbReference type="Pfam" id="PF13468">
    <property type="entry name" value="Glyoxalase_3"/>
    <property type="match status" value="1"/>
</dbReference>
<dbReference type="Proteomes" id="UP000313645">
    <property type="component" value="Unassembled WGS sequence"/>
</dbReference>
<dbReference type="InterPro" id="IPR025870">
    <property type="entry name" value="Glyoxalase-like_dom"/>
</dbReference>
<accession>A0ABY1ZEK6</accession>
<protein>
    <submittedName>
        <fullName evidence="2">VOC family protein</fullName>
    </submittedName>
</protein>
<dbReference type="EMBL" id="SJDL01000051">
    <property type="protein sequence ID" value="TBW48222.1"/>
    <property type="molecule type" value="Genomic_DNA"/>
</dbReference>
<reference evidence="2 3" key="1">
    <citation type="submission" date="2019-02" db="EMBL/GenBank/DDBJ databases">
        <title>Marinobacter halodurans sp. nov., a marine bacterium isolated from sea tidal flat.</title>
        <authorList>
            <person name="Yoo Y."/>
            <person name="Lee D.W."/>
            <person name="Kim B.S."/>
            <person name="Kim J.-J."/>
        </authorList>
    </citation>
    <scope>NUCLEOTIDE SEQUENCE [LARGE SCALE GENOMIC DNA]</scope>
    <source>
        <strain evidence="2 3">YJ-S3-2</strain>
    </source>
</reference>
<evidence type="ECO:0000259" key="1">
    <source>
        <dbReference type="Pfam" id="PF13468"/>
    </source>
</evidence>